<dbReference type="AlphaFoldDB" id="A0A242A927"/>
<dbReference type="Proteomes" id="UP000195043">
    <property type="component" value="Unassembled WGS sequence"/>
</dbReference>
<gene>
    <name evidence="2" type="ORF">A5886_002328</name>
</gene>
<keyword evidence="3" id="KW-1185">Reference proteome</keyword>
<dbReference type="EMBL" id="NGKU01000001">
    <property type="protein sequence ID" value="OTN77231.1"/>
    <property type="molecule type" value="Genomic_DNA"/>
</dbReference>
<evidence type="ECO:0000313" key="3">
    <source>
        <dbReference type="Proteomes" id="UP000195043"/>
    </source>
</evidence>
<feature type="transmembrane region" description="Helical" evidence="1">
    <location>
        <begin position="312"/>
        <end position="329"/>
    </location>
</feature>
<protein>
    <recommendedName>
        <fullName evidence="4">ABC transporter permease</fullName>
    </recommendedName>
</protein>
<keyword evidence="1" id="KW-0472">Membrane</keyword>
<dbReference type="STRING" id="1834191.A5886_002328"/>
<feature type="transmembrane region" description="Helical" evidence="1">
    <location>
        <begin position="146"/>
        <end position="172"/>
    </location>
</feature>
<keyword evidence="1" id="KW-0812">Transmembrane</keyword>
<feature type="transmembrane region" description="Helical" evidence="1">
    <location>
        <begin position="269"/>
        <end position="291"/>
    </location>
</feature>
<feature type="transmembrane region" description="Helical" evidence="1">
    <location>
        <begin position="101"/>
        <end position="125"/>
    </location>
</feature>
<sequence>MLMSIFKARYGKALIGVCFILMAIYLGAGWQSQKDWHTQYNYLHSDEFVYDYTNHPSYYVKSYDGEKEIPYESMDDYRQDVLTIGKTRDDTETYYYNDFNFSLSIFVLPLLFVFGFLTFFVDYRTNFTRFLLSLPFQRKEIFRKKIVFVLVPIIGALTVGIVGNFLLRIMMIDSHYFLIPLSKLLLSGISTLVTNLLVFATGLLCGILLGNLVAAPLSIIFILFLAAQGNYFYSSCRMLFSLLVSNGATDYYTPFNLWVAWPEGVSYPIWIYLLYGFFILLMLILSEKIFLRLSLDNEGDYVTVPAFRAPTYWLMSIGTWLYLLMISYFPHDLYNVHLYDDSNESYQGLIIRAILLLFVCIIISLLMVYPKELMNWWHKRRNKLA</sequence>
<keyword evidence="1" id="KW-1133">Transmembrane helix</keyword>
<comment type="caution">
    <text evidence="2">The sequence shown here is derived from an EMBL/GenBank/DDBJ whole genome shotgun (WGS) entry which is preliminary data.</text>
</comment>
<feature type="transmembrane region" description="Helical" evidence="1">
    <location>
        <begin position="12"/>
        <end position="30"/>
    </location>
</feature>
<feature type="transmembrane region" description="Helical" evidence="1">
    <location>
        <begin position="349"/>
        <end position="369"/>
    </location>
</feature>
<proteinExistence type="predicted"/>
<name>A0A242A927_9ENTE</name>
<feature type="transmembrane region" description="Helical" evidence="1">
    <location>
        <begin position="184"/>
        <end position="205"/>
    </location>
</feature>
<evidence type="ECO:0008006" key="4">
    <source>
        <dbReference type="Google" id="ProtNLM"/>
    </source>
</evidence>
<evidence type="ECO:0000256" key="1">
    <source>
        <dbReference type="SAM" id="Phobius"/>
    </source>
</evidence>
<organism evidence="2 3">
    <name type="scientific">Candidatus Enterococcus testudinis</name>
    <dbReference type="NCBI Taxonomy" id="1834191"/>
    <lineage>
        <taxon>Bacteria</taxon>
        <taxon>Bacillati</taxon>
        <taxon>Bacillota</taxon>
        <taxon>Bacilli</taxon>
        <taxon>Lactobacillales</taxon>
        <taxon>Enterococcaceae</taxon>
        <taxon>Enterococcus</taxon>
    </lineage>
</organism>
<reference evidence="2 3" key="1">
    <citation type="submission" date="2017-05" db="EMBL/GenBank/DDBJ databases">
        <title>The Genome Sequence of Enterococcus sp. 8G7_MSG3316.</title>
        <authorList>
            <consortium name="The Broad Institute Genomics Platform"/>
            <consortium name="The Broad Institute Genomic Center for Infectious Diseases"/>
            <person name="Earl A."/>
            <person name="Manson A."/>
            <person name="Schwartman J."/>
            <person name="Gilmore M."/>
            <person name="Abouelleil A."/>
            <person name="Cao P."/>
            <person name="Chapman S."/>
            <person name="Cusick C."/>
            <person name="Shea T."/>
            <person name="Young S."/>
            <person name="Neafsey D."/>
            <person name="Nusbaum C."/>
            <person name="Birren B."/>
        </authorList>
    </citation>
    <scope>NUCLEOTIDE SEQUENCE [LARGE SCALE GENOMIC DNA]</scope>
    <source>
        <strain evidence="2 3">8G7_MSG3316</strain>
    </source>
</reference>
<feature type="transmembrane region" description="Helical" evidence="1">
    <location>
        <begin position="212"/>
        <end position="233"/>
    </location>
</feature>
<evidence type="ECO:0000313" key="2">
    <source>
        <dbReference type="EMBL" id="OTN77231.1"/>
    </source>
</evidence>
<accession>A0A242A927</accession>